<feature type="domain" description="PDZ" evidence="8">
    <location>
        <begin position="945"/>
        <end position="1021"/>
    </location>
</feature>
<proteinExistence type="predicted"/>
<feature type="compositionally biased region" description="Polar residues" evidence="6">
    <location>
        <begin position="49"/>
        <end position="59"/>
    </location>
</feature>
<feature type="compositionally biased region" description="Basic and acidic residues" evidence="6">
    <location>
        <begin position="378"/>
        <end position="397"/>
    </location>
</feature>
<organism evidence="9 10">
    <name type="scientific">Rousettus aegyptiacus</name>
    <name type="common">Egyptian fruit bat</name>
    <name type="synonym">Pteropus aegyptiacus</name>
    <dbReference type="NCBI Taxonomy" id="9407"/>
    <lineage>
        <taxon>Eukaryota</taxon>
        <taxon>Metazoa</taxon>
        <taxon>Chordata</taxon>
        <taxon>Craniata</taxon>
        <taxon>Vertebrata</taxon>
        <taxon>Euteleostomi</taxon>
        <taxon>Mammalia</taxon>
        <taxon>Eutheria</taxon>
        <taxon>Laurasiatheria</taxon>
        <taxon>Chiroptera</taxon>
        <taxon>Yinpterochiroptera</taxon>
        <taxon>Pteropodoidea</taxon>
        <taxon>Pteropodidae</taxon>
        <taxon>Rousettinae</taxon>
        <taxon>Rousettus</taxon>
    </lineage>
</organism>
<keyword evidence="2" id="KW-0597">Phosphoprotein</keyword>
<keyword evidence="3 5" id="KW-0175">Coiled coil</keyword>
<dbReference type="Pfam" id="PF21022">
    <property type="entry name" value="Rap-GAP_dimer"/>
    <property type="match status" value="1"/>
</dbReference>
<evidence type="ECO:0000259" key="7">
    <source>
        <dbReference type="PROSITE" id="PS50085"/>
    </source>
</evidence>
<evidence type="ECO:0000256" key="1">
    <source>
        <dbReference type="ARBA" id="ARBA00022468"/>
    </source>
</evidence>
<keyword evidence="10" id="KW-1185">Reference proteome</keyword>
<dbReference type="PANTHER" id="PTHR15711">
    <property type="entry name" value="RAP GTPASE-ACTIVATING PROTEIN"/>
    <property type="match status" value="1"/>
</dbReference>
<dbReference type="GO" id="GO:0051056">
    <property type="term" value="P:regulation of small GTPase mediated signal transduction"/>
    <property type="evidence" value="ECO:0007669"/>
    <property type="project" value="InterPro"/>
</dbReference>
<feature type="compositionally biased region" description="Low complexity" evidence="6">
    <location>
        <begin position="353"/>
        <end position="365"/>
    </location>
</feature>
<evidence type="ECO:0000259" key="8">
    <source>
        <dbReference type="PROSITE" id="PS50106"/>
    </source>
</evidence>
<feature type="region of interest" description="Disordered" evidence="6">
    <location>
        <begin position="42"/>
        <end position="126"/>
    </location>
</feature>
<reference evidence="9 10" key="1">
    <citation type="journal article" date="2020" name="Nature">
        <title>Six reference-quality genomes reveal evolution of bat adaptations.</title>
        <authorList>
            <person name="Jebb D."/>
            <person name="Huang Z."/>
            <person name="Pippel M."/>
            <person name="Hughes G.M."/>
            <person name="Lavrichenko K."/>
            <person name="Devanna P."/>
            <person name="Winkler S."/>
            <person name="Jermiin L.S."/>
            <person name="Skirmuntt E.C."/>
            <person name="Katzourakis A."/>
            <person name="Burkitt-Gray L."/>
            <person name="Ray D.A."/>
            <person name="Sullivan K.A.M."/>
            <person name="Roscito J.G."/>
            <person name="Kirilenko B.M."/>
            <person name="Davalos L.M."/>
            <person name="Corthals A.P."/>
            <person name="Power M.L."/>
            <person name="Jones G."/>
            <person name="Ransome R.D."/>
            <person name="Dechmann D.K.N."/>
            <person name="Locatelli A.G."/>
            <person name="Puechmaille S.J."/>
            <person name="Fedrigo O."/>
            <person name="Jarvis E.D."/>
            <person name="Hiller M."/>
            <person name="Vernes S.C."/>
            <person name="Myers E.W."/>
            <person name="Teeling E.C."/>
        </authorList>
    </citation>
    <scope>NUCLEOTIDE SEQUENCE [LARGE SCALE GENOMIC DNA]</scope>
    <source>
        <strain evidence="9">MRouAeg1</strain>
        <tissue evidence="9">Muscle</tissue>
    </source>
</reference>
<evidence type="ECO:0000256" key="6">
    <source>
        <dbReference type="SAM" id="MobiDB-lite"/>
    </source>
</evidence>
<dbReference type="InterPro" id="IPR035974">
    <property type="entry name" value="Rap/Ran-GAP_sf"/>
</dbReference>
<dbReference type="SUPFAM" id="SSF50156">
    <property type="entry name" value="PDZ domain-like"/>
    <property type="match status" value="1"/>
</dbReference>
<dbReference type="PROSITE" id="PS50106">
    <property type="entry name" value="PDZ"/>
    <property type="match status" value="1"/>
</dbReference>
<evidence type="ECO:0000256" key="4">
    <source>
        <dbReference type="PROSITE-ProRule" id="PRU00165"/>
    </source>
</evidence>
<feature type="region of interest" description="Disordered" evidence="6">
    <location>
        <begin position="345"/>
        <end position="402"/>
    </location>
</feature>
<feature type="domain" description="Rap-GAP" evidence="7">
    <location>
        <begin position="590"/>
        <end position="807"/>
    </location>
</feature>
<feature type="compositionally biased region" description="Polar residues" evidence="6">
    <location>
        <begin position="101"/>
        <end position="112"/>
    </location>
</feature>
<dbReference type="InterPro" id="IPR021818">
    <property type="entry name" value="SIPA1L_C"/>
</dbReference>
<feature type="region of interest" description="Disordered" evidence="6">
    <location>
        <begin position="1315"/>
        <end position="1342"/>
    </location>
</feature>
<keyword evidence="1 4" id="KW-0343">GTPase activation</keyword>
<dbReference type="Gene3D" id="2.30.42.10">
    <property type="match status" value="1"/>
</dbReference>
<name>A0A7J8BBB0_ROUAE</name>
<dbReference type="SMART" id="SM00228">
    <property type="entry name" value="PDZ"/>
    <property type="match status" value="1"/>
</dbReference>
<dbReference type="EMBL" id="JACASE010000018">
    <property type="protein sequence ID" value="KAF6395600.1"/>
    <property type="molecule type" value="Genomic_DNA"/>
</dbReference>
<feature type="coiled-coil region" evidence="5">
    <location>
        <begin position="1641"/>
        <end position="1689"/>
    </location>
</feature>
<evidence type="ECO:0000256" key="3">
    <source>
        <dbReference type="ARBA" id="ARBA00023054"/>
    </source>
</evidence>
<feature type="region of interest" description="Disordered" evidence="6">
    <location>
        <begin position="1"/>
        <end position="28"/>
    </location>
</feature>
<sequence>MSDLRPPQEEKHKPGRASSRLQGPPRVMQCDDYFARKFKAINGGMGPATSLSTSNSNESAGPANGTPAVPKMGVRARVSEWPPRKDCPKEPACRAPWEGRSQASYDSVSSVMPSGPGEQREGPPGERLRLDRVEAQYVGGDVSVQSPQRGLHPIRQRSNSDVTISDLDAEDALDQHAVNPNTGAALRREYGSTSSIDRQGLSGEGFFAVLGGRRGEERAPRAAAPLGFPGAFRGVSPSLRAAAQISRGEFVRISGLDYADGALLVGRDADKPLKRRLKSESVETSLFRKLRTARSEHETFRFTSELEDGRLERGVRPWNCQRCFAHYDVQSILFNVNEAMATRASMGKRKNMTTGASAASQTQTPAAPPGNGESPLGSKEDLNSKENLDADEGDGKSNDLVLSCPHFRNETGGEGDRRLALCRASSAPRSSGGSCSFESSLSSHCTNAGVSVLEVPRDSQPVRREKLKRYVIEHIDLGAYYYRRFFYGKEHQNYFGIDENLGPVALSIRREKVEDAREREGSQFNYRVAFRTSELTTLRGAILEDAIPSTARHGTARGLPLREVLEYLVPELSTQCLRQAPSSPRVAEQLLRLDEQGLSFQHKVGVLYCRAGQGTEEEMYNNETAGPAFEEFLDLLGQRVRLKGFSKYRAQLDNKTDSTGTHSLYTTYKDYELMFHVSTMLPHTPSNRQQLLRKRHIGNDIVTIVFQEPGARPFTPRSIRSHFQHVFVVVRVHGPCTESVCYSVGVSRSKDVPPFGPPIPKGVTFPKSAVFRDFLLAKVINAENAAHKSEKFRAMATRTRQEYLKDLAENFVTTATVDASAKFSFITLGAKRKEKVRPRSDAHLFSAGAVTWPVLARDFSQSADIQCLLGISNEFIMLVEKDAKNVVFNCSCRDVIGWTSGLTSIKVFYERGECVLLSSADSCAEDVREIVQRLGIVTRGCETVEVTLRRNGLGQLGFHVNFEGIVADVEPFGFAWKAGLRQGSRLVEICKVAVATLTHEQMIDLLRTSVTVKVVIIQPHDDGSPRRGCSELCRIPMVEYKLDSEGTPCEYKTPFRRSTAWHRVPSAALQPPPRAAPAPATPARLPPQAPAIPRSTSFDRRLPDGTRSSPSNQSSSSDPGPGGSGPWRPHVGHDGCQSPLLLALQGPGPRDCEGAQEQEDGADGSPAPETKWHGTSSKVLSSYQERALQKDGSCRDSPSKLSHVGDKSCCSPSSSATLSSSGSGSSEDKRFGSGDLTDPEMLGLAYAKGASTDSGIDTAPCLAPAHLLGGRALVHSRAEPWADTGDLAGPDDDEQAKLYAVHGYAPALAASGASGSLGDLSEVSSHSSGSRHAGSPLPHCPKGTGSLDTSTVYIVAHSSGPPTPGSVSKPYHRQGPANQYVIGWKKSEGSPPPEDPDVAECPGLYGDMELLSAASQHQPGPGDAVAGTRVLSKEDFVKLVLPDSPLVEEGRRKCSFYGDLSPRRALCRTLSDESVCSHRRGASAFGSRSSALDQVLPGDTLFSSTPLHHGSLPPRPLAPGPGGLRGEFWFSDGSLSDKSKCADPGLMPLPDAGTGLDWSHLVDAARAFEGLDSEEDLELLCHHASCLDQSAASFALSALQHGQGLEGAQELPFCDPGSDKDFVDALDAAGERSPSTLTGKVNQLEVILRQLQTDLQKEKRDKAALQAELRHLRRDNRRLQQESQTATAQLRRFTQWLLHAVDKAP</sequence>
<feature type="compositionally biased region" description="Polar residues" evidence="6">
    <location>
        <begin position="1173"/>
        <end position="1184"/>
    </location>
</feature>
<dbReference type="CDD" id="cd06745">
    <property type="entry name" value="PDZ_SIPA1-like"/>
    <property type="match status" value="1"/>
</dbReference>
<accession>A0A7J8BBB0</accession>
<evidence type="ECO:0000256" key="5">
    <source>
        <dbReference type="SAM" id="Coils"/>
    </source>
</evidence>
<feature type="compositionally biased region" description="Basic and acidic residues" evidence="6">
    <location>
        <begin position="1187"/>
        <end position="1206"/>
    </location>
</feature>
<dbReference type="PROSITE" id="PS50085">
    <property type="entry name" value="RAPGAP"/>
    <property type="match status" value="1"/>
</dbReference>
<comment type="caution">
    <text evidence="9">The sequence shown here is derived from an EMBL/GenBank/DDBJ whole genome shotgun (WGS) entry which is preliminary data.</text>
</comment>
<dbReference type="Pfam" id="PF00595">
    <property type="entry name" value="PDZ"/>
    <property type="match status" value="1"/>
</dbReference>
<dbReference type="InterPro" id="IPR000331">
    <property type="entry name" value="Rap/Ran_GAP_dom"/>
</dbReference>
<dbReference type="InterPro" id="IPR001478">
    <property type="entry name" value="PDZ"/>
</dbReference>
<protein>
    <submittedName>
        <fullName evidence="9">Signal induced proliferation associated 1 like 2</fullName>
    </submittedName>
</protein>
<feature type="compositionally biased region" description="Basic and acidic residues" evidence="6">
    <location>
        <begin position="1"/>
        <end position="12"/>
    </location>
</feature>
<feature type="compositionally biased region" description="Low complexity" evidence="6">
    <location>
        <begin position="1108"/>
        <end position="1119"/>
    </location>
</feature>
<dbReference type="Gene3D" id="6.10.140.210">
    <property type="match status" value="1"/>
</dbReference>
<feature type="compositionally biased region" description="Basic and acidic residues" evidence="6">
    <location>
        <begin position="82"/>
        <end position="92"/>
    </location>
</feature>
<evidence type="ECO:0000256" key="2">
    <source>
        <dbReference type="ARBA" id="ARBA00022553"/>
    </source>
</evidence>
<dbReference type="PANTHER" id="PTHR15711:SF7">
    <property type="entry name" value="SIGNAL-INDUCED PROLIFERATION-ASSOCIATED 1-LIKE PROTEIN 2"/>
    <property type="match status" value="1"/>
</dbReference>
<dbReference type="Gene3D" id="3.40.50.11210">
    <property type="entry name" value="Rap/Ran-GAP"/>
    <property type="match status" value="1"/>
</dbReference>
<feature type="compositionally biased region" description="Low complexity" evidence="6">
    <location>
        <begin position="1315"/>
        <end position="1335"/>
    </location>
</feature>
<dbReference type="SUPFAM" id="SSF111347">
    <property type="entry name" value="Rap/Ran-GAP"/>
    <property type="match status" value="1"/>
</dbReference>
<feature type="region of interest" description="Disordered" evidence="6">
    <location>
        <begin position="1062"/>
        <end position="1236"/>
    </location>
</feature>
<dbReference type="Proteomes" id="UP000593571">
    <property type="component" value="Unassembled WGS sequence"/>
</dbReference>
<dbReference type="InterPro" id="IPR050989">
    <property type="entry name" value="Rap1_Ran_GAP"/>
</dbReference>
<dbReference type="InterPro" id="IPR036034">
    <property type="entry name" value="PDZ_sf"/>
</dbReference>
<gene>
    <name evidence="9" type="ORF">HJG63_017614</name>
</gene>
<feature type="compositionally biased region" description="Low complexity" evidence="6">
    <location>
        <begin position="1208"/>
        <end position="1225"/>
    </location>
</feature>
<evidence type="ECO:0000313" key="10">
    <source>
        <dbReference type="Proteomes" id="UP000593571"/>
    </source>
</evidence>
<dbReference type="Pfam" id="PF11881">
    <property type="entry name" value="SPAR_C"/>
    <property type="match status" value="1"/>
</dbReference>
<feature type="compositionally biased region" description="Pro residues" evidence="6">
    <location>
        <begin position="1070"/>
        <end position="1090"/>
    </location>
</feature>
<dbReference type="GO" id="GO:0005737">
    <property type="term" value="C:cytoplasm"/>
    <property type="evidence" value="ECO:0007669"/>
    <property type="project" value="TreeGrafter"/>
</dbReference>
<evidence type="ECO:0000313" key="9">
    <source>
        <dbReference type="EMBL" id="KAF6395600.1"/>
    </source>
</evidence>
<dbReference type="GO" id="GO:0005096">
    <property type="term" value="F:GTPase activator activity"/>
    <property type="evidence" value="ECO:0007669"/>
    <property type="project" value="UniProtKB-UniRule"/>
</dbReference>
<dbReference type="FunFam" id="3.40.50.11210:FF:000002">
    <property type="entry name" value="Signal-induced proliferation-associated 1-like protein 1"/>
    <property type="match status" value="1"/>
</dbReference>
<dbReference type="Pfam" id="PF02145">
    <property type="entry name" value="Rap_GAP"/>
    <property type="match status" value="1"/>
</dbReference>